<comment type="subcellular location">
    <subcellularLocation>
        <location evidence="2">Cell membrane</location>
        <topology evidence="2">Multi-pass membrane protein</topology>
    </subcellularLocation>
</comment>
<evidence type="ECO:0000256" key="13">
    <source>
        <dbReference type="ARBA" id="ARBA00022989"/>
    </source>
</evidence>
<organism evidence="20 21">
    <name type="scientific">Rhinopithecimicrobium faecis</name>
    <dbReference type="NCBI Taxonomy" id="2820698"/>
    <lineage>
        <taxon>Bacteria</taxon>
        <taxon>Pseudomonadati</taxon>
        <taxon>Bacteroidota</taxon>
        <taxon>Sphingobacteriia</taxon>
        <taxon>Sphingobacteriales</taxon>
        <taxon>Sphingobacteriaceae</taxon>
        <taxon>Rhinopithecimicrobium</taxon>
    </lineage>
</organism>
<evidence type="ECO:0000256" key="14">
    <source>
        <dbReference type="ARBA" id="ARBA00023098"/>
    </source>
</evidence>
<keyword evidence="13 19" id="KW-1133">Transmembrane helix</keyword>
<dbReference type="EMBL" id="JAGKSB010000014">
    <property type="protein sequence ID" value="MBP3944209.1"/>
    <property type="molecule type" value="Genomic_DNA"/>
</dbReference>
<dbReference type="InterPro" id="IPR000374">
    <property type="entry name" value="PC_trans"/>
</dbReference>
<evidence type="ECO:0000256" key="8">
    <source>
        <dbReference type="ARBA" id="ARBA00022475"/>
    </source>
</evidence>
<evidence type="ECO:0000256" key="2">
    <source>
        <dbReference type="ARBA" id="ARBA00004651"/>
    </source>
</evidence>
<evidence type="ECO:0000256" key="11">
    <source>
        <dbReference type="ARBA" id="ARBA00022692"/>
    </source>
</evidence>
<evidence type="ECO:0000256" key="7">
    <source>
        <dbReference type="ARBA" id="ARBA00019373"/>
    </source>
</evidence>
<keyword evidence="14" id="KW-0443">Lipid metabolism</keyword>
<keyword evidence="10 18" id="KW-0808">Transferase</keyword>
<evidence type="ECO:0000256" key="16">
    <source>
        <dbReference type="ARBA" id="ARBA00023209"/>
    </source>
</evidence>
<evidence type="ECO:0000256" key="4">
    <source>
        <dbReference type="ARBA" id="ARBA00005189"/>
    </source>
</evidence>
<evidence type="ECO:0000313" key="20">
    <source>
        <dbReference type="EMBL" id="MBP3944209.1"/>
    </source>
</evidence>
<dbReference type="RefSeq" id="WP_353547715.1">
    <property type="nucleotide sequence ID" value="NZ_JAGKSB010000014.1"/>
</dbReference>
<reference evidence="20" key="1">
    <citation type="submission" date="2021-03" db="EMBL/GenBank/DDBJ databases">
        <authorList>
            <person name="Lu T."/>
            <person name="Wang Q."/>
            <person name="Han X."/>
        </authorList>
    </citation>
    <scope>NUCLEOTIDE SEQUENCE</scope>
    <source>
        <strain evidence="20">WQ 2009</strain>
    </source>
</reference>
<evidence type="ECO:0000256" key="3">
    <source>
        <dbReference type="ARBA" id="ARBA00005119"/>
    </source>
</evidence>
<feature type="transmembrane region" description="Helical" evidence="19">
    <location>
        <begin position="203"/>
        <end position="221"/>
    </location>
</feature>
<dbReference type="PANTHER" id="PTHR46382">
    <property type="entry name" value="PHOSPHATIDATE CYTIDYLYLTRANSFERASE"/>
    <property type="match status" value="1"/>
</dbReference>
<evidence type="ECO:0000256" key="18">
    <source>
        <dbReference type="RuleBase" id="RU003938"/>
    </source>
</evidence>
<evidence type="ECO:0000256" key="9">
    <source>
        <dbReference type="ARBA" id="ARBA00022516"/>
    </source>
</evidence>
<feature type="transmembrane region" description="Helical" evidence="19">
    <location>
        <begin position="177"/>
        <end position="197"/>
    </location>
</feature>
<feature type="transmembrane region" description="Helical" evidence="19">
    <location>
        <begin position="109"/>
        <end position="130"/>
    </location>
</feature>
<feature type="transmembrane region" description="Helical" evidence="19">
    <location>
        <begin position="80"/>
        <end position="97"/>
    </location>
</feature>
<keyword evidence="16" id="KW-0594">Phospholipid biosynthesis</keyword>
<evidence type="ECO:0000256" key="12">
    <source>
        <dbReference type="ARBA" id="ARBA00022695"/>
    </source>
</evidence>
<gene>
    <name evidence="20" type="ORF">J5U18_11700</name>
</gene>
<sequence length="267" mass="29729">MKTRAITGIFFCVVMLASMLLTQEIFAAFFTLLSIWCTYEFYGIIRNEQQRPDTFLGLTVAAVIMTTSSFYLLGYIPGKYMLLSIPLVLAIYLKALFDKRSLPFNDIAITFLGILYVILPFLSFLGLGFIQGRFQAEIPVGFMLLLWTSDTGAYLAGRSLGKHKLFERISPKKTWEGFAGGIVLALVVGYFLAQNYPILPLELWLSMAVLIACFGTLGDLVESMLKRSLNVKDSGTILPGHGGLLDRFDGLLVAAPLVYILLKFMEL</sequence>
<name>A0A8T4HBB1_9SPHI</name>
<evidence type="ECO:0000313" key="21">
    <source>
        <dbReference type="Proteomes" id="UP000679691"/>
    </source>
</evidence>
<keyword evidence="17" id="KW-1208">Phospholipid metabolism</keyword>
<dbReference type="PROSITE" id="PS01315">
    <property type="entry name" value="CDS"/>
    <property type="match status" value="1"/>
</dbReference>
<dbReference type="GO" id="GO:0005886">
    <property type="term" value="C:plasma membrane"/>
    <property type="evidence" value="ECO:0007669"/>
    <property type="project" value="UniProtKB-SubCell"/>
</dbReference>
<proteinExistence type="inferred from homology"/>
<dbReference type="GO" id="GO:0016024">
    <property type="term" value="P:CDP-diacylglycerol biosynthetic process"/>
    <property type="evidence" value="ECO:0007669"/>
    <property type="project" value="TreeGrafter"/>
</dbReference>
<evidence type="ECO:0000256" key="15">
    <source>
        <dbReference type="ARBA" id="ARBA00023136"/>
    </source>
</evidence>
<evidence type="ECO:0000256" key="6">
    <source>
        <dbReference type="ARBA" id="ARBA00012487"/>
    </source>
</evidence>
<keyword evidence="11 18" id="KW-0812">Transmembrane</keyword>
<evidence type="ECO:0000256" key="5">
    <source>
        <dbReference type="ARBA" id="ARBA00010185"/>
    </source>
</evidence>
<evidence type="ECO:0000256" key="10">
    <source>
        <dbReference type="ARBA" id="ARBA00022679"/>
    </source>
</evidence>
<evidence type="ECO:0000256" key="17">
    <source>
        <dbReference type="ARBA" id="ARBA00023264"/>
    </source>
</evidence>
<keyword evidence="21" id="KW-1185">Reference proteome</keyword>
<comment type="pathway">
    <text evidence="4">Lipid metabolism.</text>
</comment>
<dbReference type="GO" id="GO:0004605">
    <property type="term" value="F:phosphatidate cytidylyltransferase activity"/>
    <property type="evidence" value="ECO:0007669"/>
    <property type="project" value="UniProtKB-EC"/>
</dbReference>
<comment type="catalytic activity">
    <reaction evidence="1 18">
        <text>a 1,2-diacyl-sn-glycero-3-phosphate + CTP + H(+) = a CDP-1,2-diacyl-sn-glycerol + diphosphate</text>
        <dbReference type="Rhea" id="RHEA:16229"/>
        <dbReference type="ChEBI" id="CHEBI:15378"/>
        <dbReference type="ChEBI" id="CHEBI:33019"/>
        <dbReference type="ChEBI" id="CHEBI:37563"/>
        <dbReference type="ChEBI" id="CHEBI:58332"/>
        <dbReference type="ChEBI" id="CHEBI:58608"/>
        <dbReference type="EC" id="2.7.7.41"/>
    </reaction>
</comment>
<accession>A0A8T4HBB1</accession>
<comment type="caution">
    <text evidence="20">The sequence shown here is derived from an EMBL/GenBank/DDBJ whole genome shotgun (WGS) entry which is preliminary data.</text>
</comment>
<comment type="pathway">
    <text evidence="3 18">Phospholipid metabolism; CDP-diacylglycerol biosynthesis; CDP-diacylglycerol from sn-glycerol 3-phosphate: step 3/3.</text>
</comment>
<dbReference type="Proteomes" id="UP000679691">
    <property type="component" value="Unassembled WGS sequence"/>
</dbReference>
<dbReference type="PANTHER" id="PTHR46382:SF1">
    <property type="entry name" value="PHOSPHATIDATE CYTIDYLYLTRANSFERASE"/>
    <property type="match status" value="1"/>
</dbReference>
<keyword evidence="9" id="KW-0444">Lipid biosynthesis</keyword>
<comment type="similarity">
    <text evidence="5 18">Belongs to the CDS family.</text>
</comment>
<feature type="transmembrane region" description="Helical" evidence="19">
    <location>
        <begin position="136"/>
        <end position="156"/>
    </location>
</feature>
<keyword evidence="8" id="KW-1003">Cell membrane</keyword>
<feature type="transmembrane region" description="Helical" evidence="19">
    <location>
        <begin position="6"/>
        <end position="33"/>
    </location>
</feature>
<keyword evidence="15 19" id="KW-0472">Membrane</keyword>
<evidence type="ECO:0000256" key="19">
    <source>
        <dbReference type="SAM" id="Phobius"/>
    </source>
</evidence>
<protein>
    <recommendedName>
        <fullName evidence="7 18">Phosphatidate cytidylyltransferase</fullName>
        <ecNumber evidence="6 18">2.7.7.41</ecNumber>
    </recommendedName>
</protein>
<dbReference type="AlphaFoldDB" id="A0A8T4HBB1"/>
<dbReference type="EC" id="2.7.7.41" evidence="6 18"/>
<dbReference type="Pfam" id="PF01148">
    <property type="entry name" value="CTP_transf_1"/>
    <property type="match status" value="1"/>
</dbReference>
<keyword evidence="12 18" id="KW-0548">Nucleotidyltransferase</keyword>
<evidence type="ECO:0000256" key="1">
    <source>
        <dbReference type="ARBA" id="ARBA00001698"/>
    </source>
</evidence>
<feature type="transmembrane region" description="Helical" evidence="19">
    <location>
        <begin position="54"/>
        <end position="74"/>
    </location>
</feature>